<organism evidence="1">
    <name type="scientific">Lepeophtheirus salmonis</name>
    <name type="common">Salmon louse</name>
    <name type="synonym">Caligus salmonis</name>
    <dbReference type="NCBI Taxonomy" id="72036"/>
    <lineage>
        <taxon>Eukaryota</taxon>
        <taxon>Metazoa</taxon>
        <taxon>Ecdysozoa</taxon>
        <taxon>Arthropoda</taxon>
        <taxon>Crustacea</taxon>
        <taxon>Multicrustacea</taxon>
        <taxon>Hexanauplia</taxon>
        <taxon>Copepoda</taxon>
        <taxon>Siphonostomatoida</taxon>
        <taxon>Caligidae</taxon>
        <taxon>Lepeophtheirus</taxon>
    </lineage>
</organism>
<dbReference type="EMBL" id="HACA01008888">
    <property type="protein sequence ID" value="CDW26249.1"/>
    <property type="molecule type" value="Transcribed_RNA"/>
</dbReference>
<name>A0A0K2TJZ1_LEPSM</name>
<proteinExistence type="predicted"/>
<protein>
    <submittedName>
        <fullName evidence="1">Uncharacterized protein</fullName>
    </submittedName>
</protein>
<evidence type="ECO:0000313" key="1">
    <source>
        <dbReference type="EMBL" id="CDW26249.1"/>
    </source>
</evidence>
<accession>A0A0K2TJZ1</accession>
<sequence length="67" mass="8035">MPKGITFAQIIHKFAFTVFDYNCIPTETQSGKLDATFQHRYCKEQKHKNRTDKQYIAVLVRFCRFQF</sequence>
<dbReference type="AlphaFoldDB" id="A0A0K2TJZ1"/>
<reference evidence="1" key="1">
    <citation type="submission" date="2014-05" db="EMBL/GenBank/DDBJ databases">
        <authorList>
            <person name="Chronopoulou M."/>
        </authorList>
    </citation>
    <scope>NUCLEOTIDE SEQUENCE</scope>
    <source>
        <tissue evidence="1">Whole organism</tissue>
    </source>
</reference>